<evidence type="ECO:0000256" key="10">
    <source>
        <dbReference type="ARBA" id="ARBA00045588"/>
    </source>
</evidence>
<dbReference type="Proteomes" id="UP000593562">
    <property type="component" value="Unassembled WGS sequence"/>
</dbReference>
<feature type="domain" description="Amino acid transporter transmembrane" evidence="12">
    <location>
        <begin position="33"/>
        <end position="135"/>
    </location>
</feature>
<keyword evidence="5" id="KW-0769">Symport</keyword>
<comment type="similarity">
    <text evidence="2">Belongs to the amino acid/polyamine transporter 2 family. Amino acid/auxin permease (AAAP) (TC 2.A.18.1) subfamily.</text>
</comment>
<keyword evidence="7 11" id="KW-1133">Transmembrane helix</keyword>
<dbReference type="GO" id="GO:0009734">
    <property type="term" value="P:auxin-activated signaling pathway"/>
    <property type="evidence" value="ECO:0007669"/>
    <property type="project" value="UniProtKB-KW"/>
</dbReference>
<comment type="subcellular location">
    <subcellularLocation>
        <location evidence="1">Endomembrane system</location>
        <topology evidence="1">Multi-pass membrane protein</topology>
    </subcellularLocation>
</comment>
<evidence type="ECO:0000259" key="12">
    <source>
        <dbReference type="Pfam" id="PF01490"/>
    </source>
</evidence>
<feature type="transmembrane region" description="Helical" evidence="11">
    <location>
        <begin position="203"/>
        <end position="220"/>
    </location>
</feature>
<dbReference type="InParanoid" id="A0A7J7D0G1"/>
<evidence type="ECO:0000256" key="7">
    <source>
        <dbReference type="ARBA" id="ARBA00022989"/>
    </source>
</evidence>
<protein>
    <submittedName>
        <fullName evidence="13">Amino acid permease 6</fullName>
    </submittedName>
</protein>
<dbReference type="GO" id="GO:0012505">
    <property type="term" value="C:endomembrane system"/>
    <property type="evidence" value="ECO:0007669"/>
    <property type="project" value="UniProtKB-SubCell"/>
</dbReference>
<evidence type="ECO:0000256" key="5">
    <source>
        <dbReference type="ARBA" id="ARBA00022847"/>
    </source>
</evidence>
<feature type="transmembrane region" description="Helical" evidence="11">
    <location>
        <begin position="108"/>
        <end position="129"/>
    </location>
</feature>
<evidence type="ECO:0000256" key="2">
    <source>
        <dbReference type="ARBA" id="ARBA00005590"/>
    </source>
</evidence>
<name>A0A7J7D0G1_TRIWF</name>
<dbReference type="EMBL" id="JAAARO010000012">
    <property type="protein sequence ID" value="KAF5739821.1"/>
    <property type="molecule type" value="Genomic_DNA"/>
</dbReference>
<dbReference type="GO" id="GO:0006865">
    <property type="term" value="P:amino acid transport"/>
    <property type="evidence" value="ECO:0007669"/>
    <property type="project" value="UniProtKB-KW"/>
</dbReference>
<dbReference type="GO" id="GO:0015293">
    <property type="term" value="F:symporter activity"/>
    <property type="evidence" value="ECO:0007669"/>
    <property type="project" value="UniProtKB-KW"/>
</dbReference>
<evidence type="ECO:0000256" key="8">
    <source>
        <dbReference type="ARBA" id="ARBA00023136"/>
    </source>
</evidence>
<evidence type="ECO:0000313" key="13">
    <source>
        <dbReference type="EMBL" id="KAF5739821.1"/>
    </source>
</evidence>
<keyword evidence="9" id="KW-0927">Auxin signaling pathway</keyword>
<keyword evidence="4 11" id="KW-0812">Transmembrane</keyword>
<evidence type="ECO:0000256" key="9">
    <source>
        <dbReference type="ARBA" id="ARBA00023294"/>
    </source>
</evidence>
<evidence type="ECO:0000313" key="14">
    <source>
        <dbReference type="Proteomes" id="UP000593562"/>
    </source>
</evidence>
<proteinExistence type="inferred from homology"/>
<gene>
    <name evidence="13" type="ORF">HS088_TW12G01032</name>
</gene>
<dbReference type="Pfam" id="PF01490">
    <property type="entry name" value="Aa_trans"/>
    <property type="match status" value="2"/>
</dbReference>
<accession>A0A7J7D0G1</accession>
<feature type="transmembrane region" description="Helical" evidence="11">
    <location>
        <begin position="226"/>
        <end position="244"/>
    </location>
</feature>
<evidence type="ECO:0000256" key="3">
    <source>
        <dbReference type="ARBA" id="ARBA00022448"/>
    </source>
</evidence>
<reference evidence="13 14" key="1">
    <citation type="journal article" date="2020" name="Nat. Commun.">
        <title>Genome of Tripterygium wilfordii and identification of cytochrome P450 involved in triptolide biosynthesis.</title>
        <authorList>
            <person name="Tu L."/>
            <person name="Su P."/>
            <person name="Zhang Z."/>
            <person name="Gao L."/>
            <person name="Wang J."/>
            <person name="Hu T."/>
            <person name="Zhou J."/>
            <person name="Zhang Y."/>
            <person name="Zhao Y."/>
            <person name="Liu Y."/>
            <person name="Song Y."/>
            <person name="Tong Y."/>
            <person name="Lu Y."/>
            <person name="Yang J."/>
            <person name="Xu C."/>
            <person name="Jia M."/>
            <person name="Peters R.J."/>
            <person name="Huang L."/>
            <person name="Gao W."/>
        </authorList>
    </citation>
    <scope>NUCLEOTIDE SEQUENCE [LARGE SCALE GENOMIC DNA]</scope>
    <source>
        <strain evidence="14">cv. XIE 37</strain>
        <tissue evidence="13">Leaf</tissue>
    </source>
</reference>
<keyword evidence="3" id="KW-0813">Transport</keyword>
<evidence type="ECO:0000256" key="4">
    <source>
        <dbReference type="ARBA" id="ARBA00022692"/>
    </source>
</evidence>
<evidence type="ECO:0000256" key="1">
    <source>
        <dbReference type="ARBA" id="ARBA00004127"/>
    </source>
</evidence>
<feature type="transmembrane region" description="Helical" evidence="11">
    <location>
        <begin position="45"/>
        <end position="66"/>
    </location>
</feature>
<dbReference type="InterPro" id="IPR013057">
    <property type="entry name" value="AA_transpt_TM"/>
</dbReference>
<keyword evidence="14" id="KW-1185">Reference proteome</keyword>
<feature type="transmembrane region" description="Helical" evidence="11">
    <location>
        <begin position="265"/>
        <end position="286"/>
    </location>
</feature>
<dbReference type="AlphaFoldDB" id="A0A7J7D0G1"/>
<organism evidence="13 14">
    <name type="scientific">Tripterygium wilfordii</name>
    <name type="common">Thunder God vine</name>
    <dbReference type="NCBI Taxonomy" id="458696"/>
    <lineage>
        <taxon>Eukaryota</taxon>
        <taxon>Viridiplantae</taxon>
        <taxon>Streptophyta</taxon>
        <taxon>Embryophyta</taxon>
        <taxon>Tracheophyta</taxon>
        <taxon>Spermatophyta</taxon>
        <taxon>Magnoliopsida</taxon>
        <taxon>eudicotyledons</taxon>
        <taxon>Gunneridae</taxon>
        <taxon>Pentapetalae</taxon>
        <taxon>rosids</taxon>
        <taxon>fabids</taxon>
        <taxon>Celastrales</taxon>
        <taxon>Celastraceae</taxon>
        <taxon>Tripterygium</taxon>
    </lineage>
</organism>
<keyword evidence="6" id="KW-0029">Amino-acid transport</keyword>
<sequence>MEKESLYVEQDPEVVFEAGTEHLDDDGRPKRTGGRKVQLCGLAQYGNLIGITIGYIITASISMAAVRKSNCFHKEGHHAKCATSNNPYMIIFACIQIVLSQIPDFDKLSWLSIVAAIMSFTYSTIGLALSMAKVAGGAHARTSLTGVTIGVDVSGSEKVFCQPTFSFVEKKCQQHWPENTLITREYALNIPRYGVYHVNFFRLVWRTAYVIVTAVVAMILPFFNDFVGLIGAASFWPLTVYFPIEMYIARSKMKKFSFTWTWLKILSWACLVVSLVAAAGSIQGMVNSLRSYKPFKTQQ</sequence>
<evidence type="ECO:0000256" key="6">
    <source>
        <dbReference type="ARBA" id="ARBA00022970"/>
    </source>
</evidence>
<feature type="domain" description="Amino acid transporter transmembrane" evidence="12">
    <location>
        <begin position="147"/>
        <end position="286"/>
    </location>
</feature>
<evidence type="ECO:0000256" key="11">
    <source>
        <dbReference type="SAM" id="Phobius"/>
    </source>
</evidence>
<comment type="function">
    <text evidence="10">Carrier protein involved in proton-driven auxin influx. Mediates the formation of auxin gradient from developing leaves (site of auxin biosynthesis) to tips by contributing to the loading of auxin in vascular tissues and facilitating acropetal (base to tip) auxin transport within inner tissues of the root apex, and basipetal (tip to base) auxin transport within outer tissues of the root apex. May be involved in lateral roots and nodules formation.</text>
</comment>
<dbReference type="PANTHER" id="PTHR48017">
    <property type="entry name" value="OS05G0424000 PROTEIN-RELATED"/>
    <property type="match status" value="1"/>
</dbReference>
<keyword evidence="8 11" id="KW-0472">Membrane</keyword>
<comment type="caution">
    <text evidence="13">The sequence shown here is derived from an EMBL/GenBank/DDBJ whole genome shotgun (WGS) entry which is preliminary data.</text>
</comment>